<keyword evidence="14" id="KW-1185">Reference proteome</keyword>
<dbReference type="Proteomes" id="UP000694557">
    <property type="component" value="Unassembled WGS sequence"/>
</dbReference>
<dbReference type="GO" id="GO:2000042">
    <property type="term" value="P:negative regulation of double-strand break repair via homologous recombination"/>
    <property type="evidence" value="ECO:0007669"/>
    <property type="project" value="InterPro"/>
</dbReference>
<feature type="region of interest" description="Disordered" evidence="12">
    <location>
        <begin position="276"/>
        <end position="306"/>
    </location>
</feature>
<protein>
    <recommendedName>
        <fullName evidence="4">PCNA-interacting partner</fullName>
    </recommendedName>
    <alternativeName>
        <fullName evidence="10">PARP-1 binding protein</fullName>
    </alternativeName>
    <alternativeName>
        <fullName evidence="11">PARP1-binding protein</fullName>
    </alternativeName>
</protein>
<sequence>TNTMDLIDIHSMYKQLRVDPGASELSEGFPVPGPLDSSSKSKPCSTQVSRYMARRVTCSYLDQPVNSKNDMALAHTLDTPGRSLGRVAFTDLKHGAVTSFASVVQLGGKGYAPPESDLRKHVKGLSDFVHFTENLEEILGDNPNPRYPTFINGYVFVLYIRAALLKGRASGDVSCSIHNDTAKDLKEQIAQIHLSHRLQSASVTGISPARGLDIYMNAIILTLYGFVGRLKVLIALLDEDALAPPFRNKAVLLSVDQAVLTAFSLICFCVLRSPEVPTGSSPKPHAAPRPGATRSTQTQGTHSPPTLQARSQFACTYQDDLEPPLNRVLDFPSIIQGPTCVQQAPKWTLTTKAPSKKKLIAGQGKPTSFFRL</sequence>
<comment type="subcellular location">
    <subcellularLocation>
        <location evidence="2">Cytoplasm</location>
    </subcellularLocation>
    <subcellularLocation>
        <location evidence="1">Nucleus</location>
    </subcellularLocation>
</comment>
<dbReference type="GeneTree" id="ENSGT00390000006088"/>
<evidence type="ECO:0000256" key="10">
    <source>
        <dbReference type="ARBA" id="ARBA00031632"/>
    </source>
</evidence>
<dbReference type="GO" id="GO:0005634">
    <property type="term" value="C:nucleus"/>
    <property type="evidence" value="ECO:0007669"/>
    <property type="project" value="UniProtKB-SubCell"/>
</dbReference>
<evidence type="ECO:0000256" key="9">
    <source>
        <dbReference type="ARBA" id="ARBA00023242"/>
    </source>
</evidence>
<evidence type="ECO:0000256" key="4">
    <source>
        <dbReference type="ARBA" id="ARBA00014320"/>
    </source>
</evidence>
<dbReference type="PANTHER" id="PTHR32121:SF0">
    <property type="entry name" value="PCNA-INTERACTING PARTNER"/>
    <property type="match status" value="1"/>
</dbReference>
<dbReference type="InterPro" id="IPR038932">
    <property type="entry name" value="PARPBP"/>
</dbReference>
<keyword evidence="9" id="KW-0539">Nucleus</keyword>
<evidence type="ECO:0000256" key="6">
    <source>
        <dbReference type="ARBA" id="ARBA00022763"/>
    </source>
</evidence>
<evidence type="ECO:0000256" key="3">
    <source>
        <dbReference type="ARBA" id="ARBA00009135"/>
    </source>
</evidence>
<dbReference type="Ensembl" id="ENSOKIT00005066291.1">
    <property type="protein sequence ID" value="ENSOKIP00005062377.1"/>
    <property type="gene ID" value="ENSOKIG00005026715.1"/>
</dbReference>
<evidence type="ECO:0000256" key="11">
    <source>
        <dbReference type="ARBA" id="ARBA00032731"/>
    </source>
</evidence>
<dbReference type="GO" id="GO:0006281">
    <property type="term" value="P:DNA repair"/>
    <property type="evidence" value="ECO:0007669"/>
    <property type="project" value="UniProtKB-KW"/>
</dbReference>
<organism evidence="13 14">
    <name type="scientific">Oncorhynchus kisutch</name>
    <name type="common">Coho salmon</name>
    <name type="synonym">Salmo kisutch</name>
    <dbReference type="NCBI Taxonomy" id="8019"/>
    <lineage>
        <taxon>Eukaryota</taxon>
        <taxon>Metazoa</taxon>
        <taxon>Chordata</taxon>
        <taxon>Craniata</taxon>
        <taxon>Vertebrata</taxon>
        <taxon>Euteleostomi</taxon>
        <taxon>Actinopterygii</taxon>
        <taxon>Neopterygii</taxon>
        <taxon>Teleostei</taxon>
        <taxon>Protacanthopterygii</taxon>
        <taxon>Salmoniformes</taxon>
        <taxon>Salmonidae</taxon>
        <taxon>Salmoninae</taxon>
        <taxon>Oncorhynchus</taxon>
    </lineage>
</organism>
<dbReference type="AlphaFoldDB" id="A0A8C7HT48"/>
<feature type="compositionally biased region" description="Polar residues" evidence="12">
    <location>
        <begin position="293"/>
        <end position="306"/>
    </location>
</feature>
<comment type="similarity">
    <text evidence="3">Belongs to the PARI family.</text>
</comment>
<reference evidence="13" key="1">
    <citation type="submission" date="2025-08" db="UniProtKB">
        <authorList>
            <consortium name="Ensembl"/>
        </authorList>
    </citation>
    <scope>IDENTIFICATION</scope>
</reference>
<evidence type="ECO:0000256" key="5">
    <source>
        <dbReference type="ARBA" id="ARBA00022490"/>
    </source>
</evidence>
<keyword evidence="6" id="KW-0227">DNA damage</keyword>
<reference evidence="13" key="2">
    <citation type="submission" date="2025-09" db="UniProtKB">
        <authorList>
            <consortium name="Ensembl"/>
        </authorList>
    </citation>
    <scope>IDENTIFICATION</scope>
</reference>
<dbReference type="GO" id="GO:0000785">
    <property type="term" value="C:chromatin"/>
    <property type="evidence" value="ECO:0007669"/>
    <property type="project" value="TreeGrafter"/>
</dbReference>
<evidence type="ECO:0000256" key="2">
    <source>
        <dbReference type="ARBA" id="ARBA00004496"/>
    </source>
</evidence>
<dbReference type="GO" id="GO:0003677">
    <property type="term" value="F:DNA binding"/>
    <property type="evidence" value="ECO:0007669"/>
    <property type="project" value="UniProtKB-KW"/>
</dbReference>
<keyword evidence="8" id="KW-0234">DNA repair</keyword>
<accession>A0A8C7HT48</accession>
<dbReference type="GO" id="GO:0005737">
    <property type="term" value="C:cytoplasm"/>
    <property type="evidence" value="ECO:0007669"/>
    <property type="project" value="UniProtKB-SubCell"/>
</dbReference>
<evidence type="ECO:0000256" key="8">
    <source>
        <dbReference type="ARBA" id="ARBA00023204"/>
    </source>
</evidence>
<evidence type="ECO:0000313" key="14">
    <source>
        <dbReference type="Proteomes" id="UP000694557"/>
    </source>
</evidence>
<keyword evidence="7" id="KW-0238">DNA-binding</keyword>
<keyword evidence="5" id="KW-0963">Cytoplasm</keyword>
<evidence type="ECO:0000256" key="7">
    <source>
        <dbReference type="ARBA" id="ARBA00023125"/>
    </source>
</evidence>
<feature type="region of interest" description="Disordered" evidence="12">
    <location>
        <begin position="24"/>
        <end position="43"/>
    </location>
</feature>
<proteinExistence type="inferred from homology"/>
<dbReference type="PANTHER" id="PTHR32121">
    <property type="entry name" value="PCNA-INTERACTING PARTNER"/>
    <property type="match status" value="1"/>
</dbReference>
<evidence type="ECO:0000313" key="13">
    <source>
        <dbReference type="Ensembl" id="ENSOKIP00005062377.1"/>
    </source>
</evidence>
<evidence type="ECO:0000256" key="1">
    <source>
        <dbReference type="ARBA" id="ARBA00004123"/>
    </source>
</evidence>
<name>A0A8C7HT48_ONCKI</name>
<evidence type="ECO:0000256" key="12">
    <source>
        <dbReference type="SAM" id="MobiDB-lite"/>
    </source>
</evidence>